<dbReference type="RefSeq" id="WP_081803831.1">
    <property type="nucleotide sequence ID" value="NZ_CP006842.1"/>
</dbReference>
<dbReference type="OrthoDB" id="3733464at2"/>
<dbReference type="Proteomes" id="UP000023703">
    <property type="component" value="Chromosome"/>
</dbReference>
<dbReference type="SUPFAM" id="SSF159659">
    <property type="entry name" value="Cgl1923-like"/>
    <property type="match status" value="1"/>
</dbReference>
<name>X5E9D1_9CORY</name>
<gene>
    <name evidence="2" type="primary">pac2</name>
    <name evidence="2" type="ORF">CGLY_07950</name>
</gene>
<accession>X5E9D1</accession>
<keyword evidence="3" id="KW-1185">Reference proteome</keyword>
<dbReference type="Gene3D" id="3.40.50.10900">
    <property type="entry name" value="PAC-like subunit"/>
    <property type="match status" value="1"/>
</dbReference>
<feature type="region of interest" description="Disordered" evidence="1">
    <location>
        <begin position="1"/>
        <end position="21"/>
    </location>
</feature>
<protein>
    <submittedName>
        <fullName evidence="2">Proteasome assembly chaperone 2</fullName>
    </submittedName>
</protein>
<dbReference type="InterPro" id="IPR008492">
    <property type="entry name" value="Rv2714-like"/>
</dbReference>
<dbReference type="HOGENOM" id="CLU_055821_0_1_11"/>
<keyword evidence="2" id="KW-0647">Proteasome</keyword>
<reference evidence="2 3" key="1">
    <citation type="journal article" date="2015" name="Int. J. Syst. Evol. Microbiol.">
        <title>Revisiting Corynebacterium glyciniphilum (ex Kubota et al., 1972) sp. nov., nom. rev., isolated from putrefied banana.</title>
        <authorList>
            <person name="Al-Dilaimi A."/>
            <person name="Bednarz H."/>
            <person name="Lomker A."/>
            <person name="Niehaus K."/>
            <person name="Kalinowski J."/>
            <person name="Ruckert C."/>
        </authorList>
    </citation>
    <scope>NUCLEOTIDE SEQUENCE [LARGE SCALE GENOMIC DNA]</scope>
    <source>
        <strain evidence="2">AJ 3170</strain>
    </source>
</reference>
<dbReference type="GO" id="GO:0000502">
    <property type="term" value="C:proteasome complex"/>
    <property type="evidence" value="ECO:0007669"/>
    <property type="project" value="UniProtKB-KW"/>
</dbReference>
<proteinExistence type="predicted"/>
<dbReference type="InterPro" id="IPR019151">
    <property type="entry name" value="Proteasome_assmbl_chaperone_2"/>
</dbReference>
<evidence type="ECO:0000256" key="1">
    <source>
        <dbReference type="SAM" id="MobiDB-lite"/>
    </source>
</evidence>
<dbReference type="STRING" id="1404245.CGLY_07950"/>
<evidence type="ECO:0000313" key="3">
    <source>
        <dbReference type="Proteomes" id="UP000023703"/>
    </source>
</evidence>
<organism evidence="2 3">
    <name type="scientific">Corynebacterium glyciniphilum AJ 3170</name>
    <dbReference type="NCBI Taxonomy" id="1404245"/>
    <lineage>
        <taxon>Bacteria</taxon>
        <taxon>Bacillati</taxon>
        <taxon>Actinomycetota</taxon>
        <taxon>Actinomycetes</taxon>
        <taxon>Mycobacteriales</taxon>
        <taxon>Corynebacteriaceae</taxon>
        <taxon>Corynebacterium</taxon>
    </lineage>
</organism>
<dbReference type="Pfam" id="PF09754">
    <property type="entry name" value="PAC2"/>
    <property type="match status" value="1"/>
</dbReference>
<evidence type="ECO:0000313" key="2">
    <source>
        <dbReference type="EMBL" id="AHW64035.1"/>
    </source>
</evidence>
<dbReference type="PIRSF" id="PIRSF028754">
    <property type="entry name" value="UCP028754"/>
    <property type="match status" value="1"/>
</dbReference>
<dbReference type="InterPro" id="IPR038389">
    <property type="entry name" value="PSMG2_sf"/>
</dbReference>
<feature type="compositionally biased region" description="Basic and acidic residues" evidence="1">
    <location>
        <begin position="327"/>
        <end position="341"/>
    </location>
</feature>
<dbReference type="EMBL" id="CP006842">
    <property type="protein sequence ID" value="AHW64035.1"/>
    <property type="molecule type" value="Genomic_DNA"/>
</dbReference>
<dbReference type="AlphaFoldDB" id="X5E9D1"/>
<sequence>MSDSNRMYELEYPGPSAQSADGEEGLSMVIALQGYADAGQGVRQASQHLLQALDHSAVATFNVDELIDYRSRRPGVTLDRGRVVDRENLALTLYRMEDSDGQPFMLLAGPEPDLRWEAFSRAVAELASRSGVDRVVTFYAAPMTVPHTRPLIVTAHGSDSSLTRDLRTWESRMIIPGAAMLDVELLLSRGGLSTLGLTAHVPHYIAASDYPEAAYGLLHTLESVADLNLPLRALEADMDKVRQQLADQVDDSAEIASVVGALERQYDEDQSRQRKRKDNALLAPGQEVPSGEEISAEVERFLASAVDSPEDIDNEVDGNGSESDTEDGQHPTDEDPDNRDR</sequence>
<dbReference type="KEGG" id="cgy:CGLY_07950"/>
<dbReference type="eggNOG" id="COG1938">
    <property type="taxonomic scope" value="Bacteria"/>
</dbReference>
<feature type="region of interest" description="Disordered" evidence="1">
    <location>
        <begin position="265"/>
        <end position="341"/>
    </location>
</feature>
<dbReference type="Gene3D" id="1.10.287.100">
    <property type="match status" value="1"/>
</dbReference>